<dbReference type="EMBL" id="JBHUEY010000001">
    <property type="protein sequence ID" value="MFD1783307.1"/>
    <property type="molecule type" value="Genomic_DNA"/>
</dbReference>
<accession>A0ABW4N0F0</accession>
<dbReference type="InterPro" id="IPR012481">
    <property type="entry name" value="KNTase_C"/>
</dbReference>
<protein>
    <submittedName>
        <fullName evidence="3">Kanamycin nucleotidyltransferase C-terminal domain-containing protein</fullName>
    </submittedName>
</protein>
<feature type="domain" description="Kanamycin nucleotidyltransferase C-terminal" evidence="2">
    <location>
        <begin position="136"/>
        <end position="261"/>
    </location>
</feature>
<sequence length="313" mass="34514">MDDANPRPFLPHGALPDLFAGPQELNHDERRAMADAVLSWLKSEHGDDLVAVALFGSTASKTDGPFSDVDMWAVVEDRAGARPNLEWIWGPGKLEVERMTVTEAITRAAEVNGRWPLDQGRFVLALPLWEAPRQRGFVDRLRASAADLPEAARREAIAECVLEMYEALGKLRTCRAGPIGDVARIAFEFADPLMRMVGLQHRHVFAATRRLLAEAHRLDGPEGYRPLLERLASGALRPPEQIVGLADACWAGLPAWAERVGLDLSLCLRPTPDPTGVAPPAEPPVDRIQVAEGPPPLRRAVREAPRRRRVFGR</sequence>
<comment type="caution">
    <text evidence="3">The sequence shown here is derived from an EMBL/GenBank/DDBJ whole genome shotgun (WGS) entry which is preliminary data.</text>
</comment>
<evidence type="ECO:0000259" key="2">
    <source>
        <dbReference type="Pfam" id="PF07827"/>
    </source>
</evidence>
<dbReference type="Gene3D" id="1.20.120.330">
    <property type="entry name" value="Nucleotidyltransferases domain 2"/>
    <property type="match status" value="1"/>
</dbReference>
<dbReference type="CDD" id="cd05403">
    <property type="entry name" value="NT_KNTase_like"/>
    <property type="match status" value="1"/>
</dbReference>
<evidence type="ECO:0000256" key="1">
    <source>
        <dbReference type="SAM" id="MobiDB-lite"/>
    </source>
</evidence>
<dbReference type="Proteomes" id="UP001597237">
    <property type="component" value="Unassembled WGS sequence"/>
</dbReference>
<dbReference type="RefSeq" id="WP_377284449.1">
    <property type="nucleotide sequence ID" value="NZ_JBHRSI010000015.1"/>
</dbReference>
<feature type="region of interest" description="Disordered" evidence="1">
    <location>
        <begin position="275"/>
        <end position="296"/>
    </location>
</feature>
<keyword evidence="4" id="KW-1185">Reference proteome</keyword>
<reference evidence="4" key="1">
    <citation type="journal article" date="2019" name="Int. J. Syst. Evol. Microbiol.">
        <title>The Global Catalogue of Microorganisms (GCM) 10K type strain sequencing project: providing services to taxonomists for standard genome sequencing and annotation.</title>
        <authorList>
            <consortium name="The Broad Institute Genomics Platform"/>
            <consortium name="The Broad Institute Genome Sequencing Center for Infectious Disease"/>
            <person name="Wu L."/>
            <person name="Ma J."/>
        </authorList>
    </citation>
    <scope>NUCLEOTIDE SEQUENCE [LARGE SCALE GENOMIC DNA]</scope>
    <source>
        <strain evidence="4">DFY28</strain>
    </source>
</reference>
<dbReference type="InterPro" id="IPR043519">
    <property type="entry name" value="NT_sf"/>
</dbReference>
<organism evidence="3 4">
    <name type="scientific">Phenylobacterium terrae</name>
    <dbReference type="NCBI Taxonomy" id="2665495"/>
    <lineage>
        <taxon>Bacteria</taxon>
        <taxon>Pseudomonadati</taxon>
        <taxon>Pseudomonadota</taxon>
        <taxon>Alphaproteobacteria</taxon>
        <taxon>Caulobacterales</taxon>
        <taxon>Caulobacteraceae</taxon>
        <taxon>Phenylobacterium</taxon>
    </lineage>
</organism>
<gene>
    <name evidence="3" type="ORF">ACFSC0_07875</name>
</gene>
<name>A0ABW4N0F0_9CAUL</name>
<evidence type="ECO:0000313" key="3">
    <source>
        <dbReference type="EMBL" id="MFD1783307.1"/>
    </source>
</evidence>
<proteinExistence type="predicted"/>
<dbReference type="Pfam" id="PF07827">
    <property type="entry name" value="KNTase_C"/>
    <property type="match status" value="1"/>
</dbReference>
<dbReference type="SUPFAM" id="SSF81593">
    <property type="entry name" value="Nucleotidyltransferase substrate binding subunit/domain"/>
    <property type="match status" value="1"/>
</dbReference>
<evidence type="ECO:0000313" key="4">
    <source>
        <dbReference type="Proteomes" id="UP001597237"/>
    </source>
</evidence>
<dbReference type="Gene3D" id="3.30.460.10">
    <property type="entry name" value="Beta Polymerase, domain 2"/>
    <property type="match status" value="1"/>
</dbReference>
<dbReference type="SUPFAM" id="SSF81301">
    <property type="entry name" value="Nucleotidyltransferase"/>
    <property type="match status" value="1"/>
</dbReference>